<sequence length="197" mass="21069">MCSAARPHVRPAALASSPRAPSRNPNAAARALLLGGRRVPPRDRACAPRPSPPPPAPPRETLAPPREPSSSADDAFSPPPSAFPSPSTSFLRLARSEHRQMDLPPRMRPAATSPPSSALPAPNIVGWGRAHLPPPFLLHCTSLVSTRSGNCHIDHIAHASRFPRKTAHRRHHAQLPTITLTLFQPSPTTPTSATSYS</sequence>
<feature type="region of interest" description="Disordered" evidence="1">
    <location>
        <begin position="1"/>
        <end position="88"/>
    </location>
</feature>
<accession>A0A8J5VQT2</accession>
<organism evidence="2 3">
    <name type="scientific">Zizania palustris</name>
    <name type="common">Northern wild rice</name>
    <dbReference type="NCBI Taxonomy" id="103762"/>
    <lineage>
        <taxon>Eukaryota</taxon>
        <taxon>Viridiplantae</taxon>
        <taxon>Streptophyta</taxon>
        <taxon>Embryophyta</taxon>
        <taxon>Tracheophyta</taxon>
        <taxon>Spermatophyta</taxon>
        <taxon>Magnoliopsida</taxon>
        <taxon>Liliopsida</taxon>
        <taxon>Poales</taxon>
        <taxon>Poaceae</taxon>
        <taxon>BOP clade</taxon>
        <taxon>Oryzoideae</taxon>
        <taxon>Oryzeae</taxon>
        <taxon>Zizaniinae</taxon>
        <taxon>Zizania</taxon>
    </lineage>
</organism>
<evidence type="ECO:0000313" key="3">
    <source>
        <dbReference type="Proteomes" id="UP000729402"/>
    </source>
</evidence>
<feature type="compositionally biased region" description="Pro residues" evidence="1">
    <location>
        <begin position="49"/>
        <end position="58"/>
    </location>
</feature>
<proteinExistence type="predicted"/>
<evidence type="ECO:0000313" key="2">
    <source>
        <dbReference type="EMBL" id="KAG8076995.1"/>
    </source>
</evidence>
<reference evidence="2" key="2">
    <citation type="submission" date="2021-02" db="EMBL/GenBank/DDBJ databases">
        <authorList>
            <person name="Kimball J.A."/>
            <person name="Haas M.W."/>
            <person name="Macchietto M."/>
            <person name="Kono T."/>
            <person name="Duquette J."/>
            <person name="Shao M."/>
        </authorList>
    </citation>
    <scope>NUCLEOTIDE SEQUENCE</scope>
    <source>
        <tissue evidence="2">Fresh leaf tissue</tissue>
    </source>
</reference>
<protein>
    <submittedName>
        <fullName evidence="2">Uncharacterized protein</fullName>
    </submittedName>
</protein>
<feature type="compositionally biased region" description="Low complexity" evidence="1">
    <location>
        <begin position="59"/>
        <end position="76"/>
    </location>
</feature>
<comment type="caution">
    <text evidence="2">The sequence shown here is derived from an EMBL/GenBank/DDBJ whole genome shotgun (WGS) entry which is preliminary data.</text>
</comment>
<name>A0A8J5VQT2_ZIZPA</name>
<keyword evidence="3" id="KW-1185">Reference proteome</keyword>
<gene>
    <name evidence="2" type="ORF">GUJ93_ZPchr0006g41594</name>
</gene>
<dbReference type="AlphaFoldDB" id="A0A8J5VQT2"/>
<dbReference type="EMBL" id="JAAALK010000283">
    <property type="protein sequence ID" value="KAG8076995.1"/>
    <property type="molecule type" value="Genomic_DNA"/>
</dbReference>
<evidence type="ECO:0000256" key="1">
    <source>
        <dbReference type="SAM" id="MobiDB-lite"/>
    </source>
</evidence>
<reference evidence="2" key="1">
    <citation type="journal article" date="2021" name="bioRxiv">
        <title>Whole Genome Assembly and Annotation of Northern Wild Rice, Zizania palustris L., Supports a Whole Genome Duplication in the Zizania Genus.</title>
        <authorList>
            <person name="Haas M."/>
            <person name="Kono T."/>
            <person name="Macchietto M."/>
            <person name="Millas R."/>
            <person name="McGilp L."/>
            <person name="Shao M."/>
            <person name="Duquette J."/>
            <person name="Hirsch C.N."/>
            <person name="Kimball J."/>
        </authorList>
    </citation>
    <scope>NUCLEOTIDE SEQUENCE</scope>
    <source>
        <tissue evidence="2">Fresh leaf tissue</tissue>
    </source>
</reference>
<dbReference type="Proteomes" id="UP000729402">
    <property type="component" value="Unassembled WGS sequence"/>
</dbReference>
<feature type="compositionally biased region" description="Low complexity" evidence="1">
    <location>
        <begin position="10"/>
        <end position="38"/>
    </location>
</feature>